<evidence type="ECO:0000256" key="2">
    <source>
        <dbReference type="ARBA" id="ARBA00022857"/>
    </source>
</evidence>
<name>A0A438NG87_EXOME</name>
<feature type="domain" description="Aldehyde dehydrogenase" evidence="4">
    <location>
        <begin position="23"/>
        <end position="474"/>
    </location>
</feature>
<evidence type="ECO:0000313" key="5">
    <source>
        <dbReference type="EMBL" id="RVX74751.1"/>
    </source>
</evidence>
<reference evidence="5 6" key="1">
    <citation type="submission" date="2017-03" db="EMBL/GenBank/DDBJ databases">
        <title>Genomes of endolithic fungi from Antarctica.</title>
        <authorList>
            <person name="Coleine C."/>
            <person name="Masonjones S."/>
            <person name="Stajich J.E."/>
        </authorList>
    </citation>
    <scope>NUCLEOTIDE SEQUENCE [LARGE SCALE GENOMIC DNA]</scope>
    <source>
        <strain evidence="5 6">CCFEE 6314</strain>
    </source>
</reference>
<dbReference type="SUPFAM" id="SSF53720">
    <property type="entry name" value="ALDH-like"/>
    <property type="match status" value="1"/>
</dbReference>
<dbReference type="CDD" id="cd07105">
    <property type="entry name" value="ALDH_SaliADH"/>
    <property type="match status" value="1"/>
</dbReference>
<dbReference type="Pfam" id="PF00171">
    <property type="entry name" value="Aldedh"/>
    <property type="match status" value="1"/>
</dbReference>
<dbReference type="FunFam" id="3.40.605.10:FF:000012">
    <property type="entry name" value="NAD-dependent succinate-semialdehyde dehydrogenase"/>
    <property type="match status" value="1"/>
</dbReference>
<dbReference type="InterPro" id="IPR016160">
    <property type="entry name" value="Ald_DH_CS_CYS"/>
</dbReference>
<comment type="similarity">
    <text evidence="1">Belongs to the aldehyde dehydrogenase family.</text>
</comment>
<dbReference type="GO" id="GO:0009450">
    <property type="term" value="P:gamma-aminobutyric acid catabolic process"/>
    <property type="evidence" value="ECO:0007669"/>
    <property type="project" value="TreeGrafter"/>
</dbReference>
<evidence type="ECO:0000256" key="3">
    <source>
        <dbReference type="ARBA" id="ARBA00023002"/>
    </source>
</evidence>
<dbReference type="InterPro" id="IPR016162">
    <property type="entry name" value="Ald_DH_N"/>
</dbReference>
<gene>
    <name evidence="5" type="ORF">B0A52_01028</name>
</gene>
<dbReference type="GO" id="GO:0004777">
    <property type="term" value="F:succinate-semialdehyde dehydrogenase (NAD+) activity"/>
    <property type="evidence" value="ECO:0007669"/>
    <property type="project" value="TreeGrafter"/>
</dbReference>
<protein>
    <recommendedName>
        <fullName evidence="4">Aldehyde dehydrogenase domain-containing protein</fullName>
    </recommendedName>
</protein>
<organism evidence="5 6">
    <name type="scientific">Exophiala mesophila</name>
    <name type="common">Black yeast-like fungus</name>
    <dbReference type="NCBI Taxonomy" id="212818"/>
    <lineage>
        <taxon>Eukaryota</taxon>
        <taxon>Fungi</taxon>
        <taxon>Dikarya</taxon>
        <taxon>Ascomycota</taxon>
        <taxon>Pezizomycotina</taxon>
        <taxon>Eurotiomycetes</taxon>
        <taxon>Chaetothyriomycetidae</taxon>
        <taxon>Chaetothyriales</taxon>
        <taxon>Herpotrichiellaceae</taxon>
        <taxon>Exophiala</taxon>
    </lineage>
</organism>
<dbReference type="InterPro" id="IPR016161">
    <property type="entry name" value="Ald_DH/histidinol_DH"/>
</dbReference>
<dbReference type="Proteomes" id="UP000288859">
    <property type="component" value="Unassembled WGS sequence"/>
</dbReference>
<keyword evidence="3" id="KW-0560">Oxidoreductase</keyword>
<dbReference type="EMBL" id="NAJM01000003">
    <property type="protein sequence ID" value="RVX74751.1"/>
    <property type="molecule type" value="Genomic_DNA"/>
</dbReference>
<dbReference type="PANTHER" id="PTHR43353">
    <property type="entry name" value="SUCCINATE-SEMIALDEHYDE DEHYDROGENASE, MITOCHONDRIAL"/>
    <property type="match status" value="1"/>
</dbReference>
<dbReference type="InterPro" id="IPR015590">
    <property type="entry name" value="Aldehyde_DH_dom"/>
</dbReference>
<dbReference type="VEuPathDB" id="FungiDB:PV10_00721"/>
<dbReference type="InterPro" id="IPR016163">
    <property type="entry name" value="Ald_DH_C"/>
</dbReference>
<evidence type="ECO:0000313" key="6">
    <source>
        <dbReference type="Proteomes" id="UP000288859"/>
    </source>
</evidence>
<dbReference type="Gene3D" id="3.40.605.10">
    <property type="entry name" value="Aldehyde Dehydrogenase, Chain A, domain 1"/>
    <property type="match status" value="1"/>
</dbReference>
<dbReference type="PROSITE" id="PS00070">
    <property type="entry name" value="ALDEHYDE_DEHYDR_CYS"/>
    <property type="match status" value="1"/>
</dbReference>
<dbReference type="OrthoDB" id="310895at2759"/>
<evidence type="ECO:0000259" key="4">
    <source>
        <dbReference type="Pfam" id="PF00171"/>
    </source>
</evidence>
<dbReference type="PANTHER" id="PTHR43353:SF6">
    <property type="entry name" value="CYTOPLASMIC ALDEHYDE DEHYDROGENASE (EUROFUNG)"/>
    <property type="match status" value="1"/>
</dbReference>
<keyword evidence="2" id="KW-0521">NADP</keyword>
<sequence length="478" mass="51564">MAHIPTLPGVPLRIAGRDVLTERRFRTVNPATNEAVAEVSGAFIPEAEEAVAVAQVAFRDWSRTKTERRRNVFLKAADILERRRSELCRYMQQETGATDSWCGFNVHTSSELLRDIAGRIATLQGTIPETVDEGRTALVYKEPLGVILAIAPWNAPYVLGFRSVAYALAVGNTCVLKGSELAPRCFWAIESIFEEAGLPAGCLNVIYHQTQDAPDVTRVLIEHPGIKKINFTGSTAVGRIIAGLAGNNVKPVLMELGGKASTIIFESADLRQGALACARGSFLHAGQICMACERIIVQSSIASAFAAELKIAIDEVFDSGNGSHLMVSTAGAQKTKQLVRKALEAGAVPLIGSEPTSDITARMNPIVLNGVKKEMEIYYTESFGPTVSFITVDSEDEAIAVANDTEYGLSAAVFTNDLQQGLRVARQIESGAVHINSMTIHDEPRLPHGGVKNSGFGRFGGNFGLEEFLQTKTVTFQN</sequence>
<accession>A0A438NG87</accession>
<dbReference type="AlphaFoldDB" id="A0A438NG87"/>
<comment type="caution">
    <text evidence="5">The sequence shown here is derived from an EMBL/GenBank/DDBJ whole genome shotgun (WGS) entry which is preliminary data.</text>
</comment>
<evidence type="ECO:0000256" key="1">
    <source>
        <dbReference type="ARBA" id="ARBA00009986"/>
    </source>
</evidence>
<proteinExistence type="inferred from homology"/>
<dbReference type="InterPro" id="IPR050740">
    <property type="entry name" value="Aldehyde_DH_Superfamily"/>
</dbReference>
<dbReference type="Gene3D" id="3.40.309.10">
    <property type="entry name" value="Aldehyde Dehydrogenase, Chain A, domain 2"/>
    <property type="match status" value="1"/>
</dbReference>